<evidence type="ECO:0000256" key="15">
    <source>
        <dbReference type="PROSITE-ProRule" id="PRU10052"/>
    </source>
</evidence>
<dbReference type="Proteomes" id="UP001456524">
    <property type="component" value="Unassembled WGS sequence"/>
</dbReference>
<accession>A0ABR1XTM8</accession>
<keyword evidence="10" id="KW-0961">Cell wall biogenesis/degradation</keyword>
<evidence type="ECO:0000256" key="7">
    <source>
        <dbReference type="ARBA" id="ARBA00023157"/>
    </source>
</evidence>
<evidence type="ECO:0000256" key="4">
    <source>
        <dbReference type="ARBA" id="ARBA00022729"/>
    </source>
</evidence>
<protein>
    <recommendedName>
        <fullName evidence="11">galacturonan 1,4-alpha-galacturonidase</fullName>
        <ecNumber evidence="11">3.2.1.67</ecNumber>
    </recommendedName>
    <alternativeName>
        <fullName evidence="13">Galacturan 1,4-alpha-galacturonidase</fullName>
    </alternativeName>
    <alternativeName>
        <fullName evidence="12">Poly(1,4-alpha-D-galacturonide)galacturonohydrolase</fullName>
    </alternativeName>
</protein>
<comment type="subcellular location">
    <subcellularLocation>
        <location evidence="1">Secreted</location>
    </subcellularLocation>
</comment>
<name>A0ABR1XTM8_9PEZI</name>
<dbReference type="SMART" id="SM00710">
    <property type="entry name" value="PbH1"/>
    <property type="match status" value="6"/>
</dbReference>
<comment type="caution">
    <text evidence="18">The sequence shown here is derived from an EMBL/GenBank/DDBJ whole genome shotgun (WGS) entry which is preliminary data.</text>
</comment>
<keyword evidence="9 16" id="KW-0326">Glycosidase</keyword>
<dbReference type="Pfam" id="PF00295">
    <property type="entry name" value="Glyco_hydro_28"/>
    <property type="match status" value="1"/>
</dbReference>
<evidence type="ECO:0000256" key="5">
    <source>
        <dbReference type="ARBA" id="ARBA00022737"/>
    </source>
</evidence>
<evidence type="ECO:0000256" key="6">
    <source>
        <dbReference type="ARBA" id="ARBA00022801"/>
    </source>
</evidence>
<keyword evidence="5" id="KW-0677">Repeat</keyword>
<comment type="catalytic activity">
    <reaction evidence="14">
        <text>[(1-&gt;4)-alpha-D-galacturonosyl](n) + H2O = alpha-D-galacturonate + [(1-&gt;4)-alpha-D-galacturonosyl](n-1)</text>
        <dbReference type="Rhea" id="RHEA:14117"/>
        <dbReference type="Rhea" id="RHEA-COMP:14570"/>
        <dbReference type="Rhea" id="RHEA-COMP:14572"/>
        <dbReference type="ChEBI" id="CHEBI:15377"/>
        <dbReference type="ChEBI" id="CHEBI:58658"/>
        <dbReference type="ChEBI" id="CHEBI:140523"/>
        <dbReference type="EC" id="3.2.1.67"/>
    </reaction>
</comment>
<keyword evidence="8" id="KW-0325">Glycoprotein</keyword>
<gene>
    <name evidence="18" type="ORF">IWX90DRAFT_471359</name>
</gene>
<proteinExistence type="inferred from homology"/>
<dbReference type="PANTHER" id="PTHR31736:SF14">
    <property type="entry name" value="EXOPOLYGALACTURONASE X-1-RELATED"/>
    <property type="match status" value="1"/>
</dbReference>
<evidence type="ECO:0000256" key="8">
    <source>
        <dbReference type="ARBA" id="ARBA00023180"/>
    </source>
</evidence>
<evidence type="ECO:0000256" key="11">
    <source>
        <dbReference type="ARBA" id="ARBA00038933"/>
    </source>
</evidence>
<dbReference type="InterPro" id="IPR006626">
    <property type="entry name" value="PbH1"/>
</dbReference>
<dbReference type="InterPro" id="IPR011050">
    <property type="entry name" value="Pectin_lyase_fold/virulence"/>
</dbReference>
<organism evidence="18 19">
    <name type="scientific">Phyllosticta citrichinensis</name>
    <dbReference type="NCBI Taxonomy" id="1130410"/>
    <lineage>
        <taxon>Eukaryota</taxon>
        <taxon>Fungi</taxon>
        <taxon>Dikarya</taxon>
        <taxon>Ascomycota</taxon>
        <taxon>Pezizomycotina</taxon>
        <taxon>Dothideomycetes</taxon>
        <taxon>Dothideomycetes incertae sedis</taxon>
        <taxon>Botryosphaeriales</taxon>
        <taxon>Phyllostictaceae</taxon>
        <taxon>Phyllosticta</taxon>
    </lineage>
</organism>
<evidence type="ECO:0000256" key="17">
    <source>
        <dbReference type="SAM" id="SignalP"/>
    </source>
</evidence>
<sequence>MYGAAVVVAWVCGAATAATATSFAPHAELIPERPSISVGPIPPYRPLPISPPRNRTCVVSAHGNGTDDGPAILDAFKSCNNGGAVVLSENTTYTIGTALDLTFLEHVDWGKLILAFPVCWLLGRMDLCFIGGTVLFTNDTDYWQKAGFNQTFQNATTFFQLGGSDVNVYGGGTLDGQGQAWWDLYAADIYVLRPILFGTIGLRGGFIADLNLRNSPQWYNIVANSSDVVFSGISIEGESRSENEAKNTDGWDTYRSDNIVIMDSVINNGDDCVAFKPNSTGVVVQGLVCNGSHGISVGSLGQYVGEVDLVEDVYVYNISMSNASDGARIKVWPGSPSALSGDLQGGGGSGAVNNITYDTMVISNVDYAVEITQCYGQKNLTLCHEFPANLTISNILIKNFSGTTSDKHDPLIGTLVCSSETVCSNITVQGIDVRSPSGTNEFECTNIDETNLAVNCTSG</sequence>
<keyword evidence="3" id="KW-0964">Secreted</keyword>
<feature type="chain" id="PRO_5046696788" description="galacturonan 1,4-alpha-galacturonidase" evidence="17">
    <location>
        <begin position="21"/>
        <end position="459"/>
    </location>
</feature>
<evidence type="ECO:0000256" key="2">
    <source>
        <dbReference type="ARBA" id="ARBA00008834"/>
    </source>
</evidence>
<evidence type="ECO:0000256" key="3">
    <source>
        <dbReference type="ARBA" id="ARBA00022525"/>
    </source>
</evidence>
<dbReference type="PANTHER" id="PTHR31736">
    <property type="match status" value="1"/>
</dbReference>
<evidence type="ECO:0000256" key="14">
    <source>
        <dbReference type="ARBA" id="ARBA00048766"/>
    </source>
</evidence>
<dbReference type="Gene3D" id="2.160.20.10">
    <property type="entry name" value="Single-stranded right-handed beta-helix, Pectin lyase-like"/>
    <property type="match status" value="1"/>
</dbReference>
<keyword evidence="6 16" id="KW-0378">Hydrolase</keyword>
<reference evidence="18 19" key="1">
    <citation type="journal article" date="2022" name="G3 (Bethesda)">
        <title>Enemy or ally: a genomic approach to elucidate the lifestyle of Phyllosticta citrichinaensis.</title>
        <authorList>
            <person name="Buijs V.A."/>
            <person name="Groenewald J.Z."/>
            <person name="Haridas S."/>
            <person name="LaButti K.M."/>
            <person name="Lipzen A."/>
            <person name="Martin F.M."/>
            <person name="Barry K."/>
            <person name="Grigoriev I.V."/>
            <person name="Crous P.W."/>
            <person name="Seidl M.F."/>
        </authorList>
    </citation>
    <scope>NUCLEOTIDE SEQUENCE [LARGE SCALE GENOMIC DNA]</scope>
    <source>
        <strain evidence="18 19">CBS 129764</strain>
    </source>
</reference>
<dbReference type="InterPro" id="IPR000743">
    <property type="entry name" value="Glyco_hydro_28"/>
</dbReference>
<evidence type="ECO:0000313" key="19">
    <source>
        <dbReference type="Proteomes" id="UP001456524"/>
    </source>
</evidence>
<feature type="active site" evidence="15">
    <location>
        <position position="293"/>
    </location>
</feature>
<evidence type="ECO:0000256" key="16">
    <source>
        <dbReference type="RuleBase" id="RU361169"/>
    </source>
</evidence>
<evidence type="ECO:0000256" key="9">
    <source>
        <dbReference type="ARBA" id="ARBA00023295"/>
    </source>
</evidence>
<dbReference type="PROSITE" id="PS00502">
    <property type="entry name" value="POLYGALACTURONASE"/>
    <property type="match status" value="1"/>
</dbReference>
<evidence type="ECO:0000256" key="13">
    <source>
        <dbReference type="ARBA" id="ARBA00043142"/>
    </source>
</evidence>
<evidence type="ECO:0000256" key="12">
    <source>
        <dbReference type="ARBA" id="ARBA00041604"/>
    </source>
</evidence>
<comment type="similarity">
    <text evidence="2 16">Belongs to the glycosyl hydrolase 28 family.</text>
</comment>
<dbReference type="EC" id="3.2.1.67" evidence="11"/>
<keyword evidence="7" id="KW-1015">Disulfide bond</keyword>
<keyword evidence="19" id="KW-1185">Reference proteome</keyword>
<dbReference type="EMBL" id="JBBWUH010000005">
    <property type="protein sequence ID" value="KAK8166553.1"/>
    <property type="molecule type" value="Genomic_DNA"/>
</dbReference>
<evidence type="ECO:0000256" key="10">
    <source>
        <dbReference type="ARBA" id="ARBA00023316"/>
    </source>
</evidence>
<dbReference type="SUPFAM" id="SSF51126">
    <property type="entry name" value="Pectin lyase-like"/>
    <property type="match status" value="1"/>
</dbReference>
<evidence type="ECO:0000313" key="18">
    <source>
        <dbReference type="EMBL" id="KAK8166553.1"/>
    </source>
</evidence>
<dbReference type="InterPro" id="IPR012334">
    <property type="entry name" value="Pectin_lyas_fold"/>
</dbReference>
<keyword evidence="4 17" id="KW-0732">Signal</keyword>
<feature type="signal peptide" evidence="17">
    <location>
        <begin position="1"/>
        <end position="20"/>
    </location>
</feature>
<evidence type="ECO:0000256" key="1">
    <source>
        <dbReference type="ARBA" id="ARBA00004613"/>
    </source>
</evidence>